<evidence type="ECO:0000313" key="1">
    <source>
        <dbReference type="EMBL" id="KKL78885.1"/>
    </source>
</evidence>
<organism evidence="1">
    <name type="scientific">marine sediment metagenome</name>
    <dbReference type="NCBI Taxonomy" id="412755"/>
    <lineage>
        <taxon>unclassified sequences</taxon>
        <taxon>metagenomes</taxon>
        <taxon>ecological metagenomes</taxon>
    </lineage>
</organism>
<accession>A0A0F9HB07</accession>
<reference evidence="1" key="1">
    <citation type="journal article" date="2015" name="Nature">
        <title>Complex archaea that bridge the gap between prokaryotes and eukaryotes.</title>
        <authorList>
            <person name="Spang A."/>
            <person name="Saw J.H."/>
            <person name="Jorgensen S.L."/>
            <person name="Zaremba-Niedzwiedzka K."/>
            <person name="Martijn J."/>
            <person name="Lind A.E."/>
            <person name="van Eijk R."/>
            <person name="Schleper C."/>
            <person name="Guy L."/>
            <person name="Ettema T.J."/>
        </authorList>
    </citation>
    <scope>NUCLEOTIDE SEQUENCE</scope>
</reference>
<gene>
    <name evidence="1" type="ORF">LCGC14_2020340</name>
</gene>
<dbReference type="EMBL" id="LAZR01023325">
    <property type="protein sequence ID" value="KKL78885.1"/>
    <property type="molecule type" value="Genomic_DNA"/>
</dbReference>
<comment type="caution">
    <text evidence="1">The sequence shown here is derived from an EMBL/GenBank/DDBJ whole genome shotgun (WGS) entry which is preliminary data.</text>
</comment>
<name>A0A0F9HB07_9ZZZZ</name>
<dbReference type="AlphaFoldDB" id="A0A0F9HB07"/>
<sequence>MNVYYCDRCRAIHPVDIKKDVMYYDNPQELR</sequence>
<proteinExistence type="predicted"/>
<protein>
    <submittedName>
        <fullName evidence="1">Uncharacterized protein</fullName>
    </submittedName>
</protein>